<keyword evidence="6 7" id="KW-0472">Membrane</keyword>
<evidence type="ECO:0000256" key="1">
    <source>
        <dbReference type="ARBA" id="ARBA00004651"/>
    </source>
</evidence>
<feature type="transmembrane region" description="Helical" evidence="7">
    <location>
        <begin position="235"/>
        <end position="261"/>
    </location>
</feature>
<dbReference type="InterPro" id="IPR045621">
    <property type="entry name" value="BPD_transp_1_N"/>
</dbReference>
<evidence type="ECO:0000313" key="10">
    <source>
        <dbReference type="Proteomes" id="UP000006892"/>
    </source>
</evidence>
<name>A0A3S5YCE9_RHOH1</name>
<feature type="domain" description="ABC transmembrane type-1" evidence="8">
    <location>
        <begin position="95"/>
        <end position="304"/>
    </location>
</feature>
<comment type="subcellular location">
    <subcellularLocation>
        <location evidence="1 7">Cell membrane</location>
        <topology evidence="1 7">Multi-pass membrane protein</topology>
    </subcellularLocation>
</comment>
<keyword evidence="5 7" id="KW-1133">Transmembrane helix</keyword>
<evidence type="ECO:0000256" key="3">
    <source>
        <dbReference type="ARBA" id="ARBA00022475"/>
    </source>
</evidence>
<evidence type="ECO:0000259" key="8">
    <source>
        <dbReference type="PROSITE" id="PS50928"/>
    </source>
</evidence>
<dbReference type="Pfam" id="PF19300">
    <property type="entry name" value="BPD_transp_1_N"/>
    <property type="match status" value="1"/>
</dbReference>
<keyword evidence="4 7" id="KW-0812">Transmembrane</keyword>
<dbReference type="InterPro" id="IPR035906">
    <property type="entry name" value="MetI-like_sf"/>
</dbReference>
<evidence type="ECO:0000256" key="2">
    <source>
        <dbReference type="ARBA" id="ARBA00022448"/>
    </source>
</evidence>
<protein>
    <submittedName>
        <fullName evidence="9">Oligopeptide/dipeptide ABC transporter integral membrane subunit</fullName>
    </submittedName>
</protein>
<evidence type="ECO:0000256" key="7">
    <source>
        <dbReference type="RuleBase" id="RU363032"/>
    </source>
</evidence>
<comment type="similarity">
    <text evidence="7">Belongs to the binding-protein-dependent transport system permease family.</text>
</comment>
<keyword evidence="3" id="KW-1003">Cell membrane</keyword>
<dbReference type="GeneID" id="57579933"/>
<evidence type="ECO:0000313" key="9">
    <source>
        <dbReference type="EMBL" id="CBH50275.1"/>
    </source>
</evidence>
<dbReference type="InterPro" id="IPR000515">
    <property type="entry name" value="MetI-like"/>
</dbReference>
<evidence type="ECO:0000256" key="6">
    <source>
        <dbReference type="ARBA" id="ARBA00023136"/>
    </source>
</evidence>
<sequence length="313" mass="33125">MLRYAGRRLLAAIPLLLVVPFLIFVLIDLAPGDPAVILAGEDATPERLAELRTTLNLDQNVLVRYLDWVGSVLRGDLGVSLLSNQSVADLLLRRMATTLSLVGFAMVLAVVIGLVLGVLGSLRPGGVVDRAINVIASIAIAIPAFWFGLVLVSLFAVSNQIFPAFGYVPLSDGVVPWFQHLVLPGVALALLPAAEVTLQLRSALGQVMGSDYILNAKARGLGTASVVLKHGLKNACIPVVTVLGFRVAEVLGGAVTIEIIYSMPGMGSLAVNSVQNHDVPVLLGFVLFTTCVVVLVNLLVDISYGYFNPKVRA</sequence>
<feature type="transmembrane region" description="Helical" evidence="7">
    <location>
        <begin position="99"/>
        <end position="122"/>
    </location>
</feature>
<dbReference type="Pfam" id="PF00528">
    <property type="entry name" value="BPD_transp_1"/>
    <property type="match status" value="1"/>
</dbReference>
<dbReference type="GO" id="GO:0055085">
    <property type="term" value="P:transmembrane transport"/>
    <property type="evidence" value="ECO:0007669"/>
    <property type="project" value="InterPro"/>
</dbReference>
<feature type="transmembrane region" description="Helical" evidence="7">
    <location>
        <begin position="134"/>
        <end position="157"/>
    </location>
</feature>
<dbReference type="PANTHER" id="PTHR43163:SF6">
    <property type="entry name" value="DIPEPTIDE TRANSPORT SYSTEM PERMEASE PROTEIN DPPB-RELATED"/>
    <property type="match status" value="1"/>
</dbReference>
<feature type="transmembrane region" description="Helical" evidence="7">
    <location>
        <begin position="177"/>
        <end position="198"/>
    </location>
</feature>
<dbReference type="SUPFAM" id="SSF161098">
    <property type="entry name" value="MetI-like"/>
    <property type="match status" value="1"/>
</dbReference>
<keyword evidence="2 7" id="KW-0813">Transport</keyword>
<dbReference type="CDD" id="cd06261">
    <property type="entry name" value="TM_PBP2"/>
    <property type="match status" value="1"/>
</dbReference>
<organism evidence="9">
    <name type="scientific">Rhodococcus hoagii (strain 103S)</name>
    <name type="common">Rhodococcus equi</name>
    <dbReference type="NCBI Taxonomy" id="685727"/>
    <lineage>
        <taxon>Bacteria</taxon>
        <taxon>Bacillati</taxon>
        <taxon>Actinomycetota</taxon>
        <taxon>Actinomycetes</taxon>
        <taxon>Mycobacteriales</taxon>
        <taxon>Nocardiaceae</taxon>
        <taxon>Prescottella</taxon>
    </lineage>
</organism>
<dbReference type="Gene3D" id="1.10.3720.10">
    <property type="entry name" value="MetI-like"/>
    <property type="match status" value="1"/>
</dbReference>
<gene>
    <name evidence="9" type="ordered locus">REQ_43100</name>
</gene>
<dbReference type="EMBL" id="FN563149">
    <property type="protein sequence ID" value="CBH50275.1"/>
    <property type="molecule type" value="Genomic_DNA"/>
</dbReference>
<feature type="transmembrane region" description="Helical" evidence="7">
    <location>
        <begin position="281"/>
        <end position="307"/>
    </location>
</feature>
<evidence type="ECO:0000256" key="4">
    <source>
        <dbReference type="ARBA" id="ARBA00022692"/>
    </source>
</evidence>
<accession>A0A3S5YCE9</accession>
<dbReference type="GO" id="GO:0005886">
    <property type="term" value="C:plasma membrane"/>
    <property type="evidence" value="ECO:0007669"/>
    <property type="project" value="UniProtKB-SubCell"/>
</dbReference>
<dbReference type="RefSeq" id="WP_005517246.1">
    <property type="nucleotide sequence ID" value="NC_014659.1"/>
</dbReference>
<proteinExistence type="inferred from homology"/>
<evidence type="ECO:0000256" key="5">
    <source>
        <dbReference type="ARBA" id="ARBA00022989"/>
    </source>
</evidence>
<dbReference type="PANTHER" id="PTHR43163">
    <property type="entry name" value="DIPEPTIDE TRANSPORT SYSTEM PERMEASE PROTEIN DPPB-RELATED"/>
    <property type="match status" value="1"/>
</dbReference>
<dbReference type="Proteomes" id="UP001154400">
    <property type="component" value="Chromosome"/>
</dbReference>
<reference evidence="9" key="1">
    <citation type="journal article" date="2010" name="PLoS Genet.">
        <title>The genome of a pathogenic rhodococcus: cooptive virulence underpinned by key gene acquisitions.</title>
        <authorList>
            <person name="Letek M."/>
            <person name="Gonzalez P."/>
            <person name="Macarthur I."/>
            <person name="Rodriguez H."/>
            <person name="Freeman T.C."/>
            <person name="Valero-Rello A."/>
            <person name="Blanco M."/>
            <person name="Buckley T."/>
            <person name="Cherevach I."/>
            <person name="Fahey R."/>
            <person name="Hapeshi A."/>
            <person name="Holdstock J."/>
            <person name="Leadon D."/>
            <person name="Navas J."/>
            <person name="Ocampo A."/>
            <person name="Quail M.A."/>
            <person name="Sanders M."/>
            <person name="Scortti M.M."/>
            <person name="Prescott J.F."/>
            <person name="Fogarty U."/>
            <person name="Meijer W.G."/>
            <person name="Parkhill J."/>
            <person name="Bentley S.D."/>
            <person name="Vazquez-Boland J.A."/>
        </authorList>
    </citation>
    <scope>NUCLEOTIDE SEQUENCE [LARGE SCALE GENOMIC DNA]</scope>
    <source>
        <strain evidence="9 10">103S</strain>
    </source>
</reference>
<dbReference type="PROSITE" id="PS50928">
    <property type="entry name" value="ABC_TM1"/>
    <property type="match status" value="1"/>
</dbReference>
<dbReference type="KEGG" id="req:REQ_43100"/>
<dbReference type="AlphaFoldDB" id="A0A3S5YCE9"/>